<dbReference type="GO" id="GO:0016491">
    <property type="term" value="F:oxidoreductase activity"/>
    <property type="evidence" value="ECO:0007669"/>
    <property type="project" value="UniProtKB-KW"/>
</dbReference>
<accession>A0A1H4B682</accession>
<dbReference type="Gene3D" id="3.90.180.10">
    <property type="entry name" value="Medium-chain alcohol dehydrogenases, catalytic domain"/>
    <property type="match status" value="2"/>
</dbReference>
<dbReference type="SUPFAM" id="SSF50129">
    <property type="entry name" value="GroES-like"/>
    <property type="match status" value="1"/>
</dbReference>
<proteinExistence type="predicted"/>
<evidence type="ECO:0000313" key="4">
    <source>
        <dbReference type="Proteomes" id="UP000199288"/>
    </source>
</evidence>
<dbReference type="RefSeq" id="WP_092564667.1">
    <property type="nucleotide sequence ID" value="NZ_FNQV01000009.1"/>
</dbReference>
<dbReference type="AlphaFoldDB" id="A0A1H4B682"/>
<organism evidence="3 4">
    <name type="scientific">Bowdeniella nasicola</name>
    <dbReference type="NCBI Taxonomy" id="208480"/>
    <lineage>
        <taxon>Bacteria</taxon>
        <taxon>Bacillati</taxon>
        <taxon>Actinomycetota</taxon>
        <taxon>Actinomycetes</taxon>
        <taxon>Actinomycetales</taxon>
        <taxon>Actinomycetaceae</taxon>
        <taxon>Bowdeniella</taxon>
    </lineage>
</organism>
<evidence type="ECO:0000256" key="1">
    <source>
        <dbReference type="ARBA" id="ARBA00023002"/>
    </source>
</evidence>
<dbReference type="Gene3D" id="3.40.50.720">
    <property type="entry name" value="NAD(P)-binding Rossmann-like Domain"/>
    <property type="match status" value="1"/>
</dbReference>
<dbReference type="OrthoDB" id="9797931at2"/>
<dbReference type="Pfam" id="PF08240">
    <property type="entry name" value="ADH_N"/>
    <property type="match status" value="1"/>
</dbReference>
<dbReference type="InterPro" id="IPR036291">
    <property type="entry name" value="NAD(P)-bd_dom_sf"/>
</dbReference>
<feature type="domain" description="Alcohol dehydrogenase-like N-terminal" evidence="2">
    <location>
        <begin position="31"/>
        <end position="150"/>
    </location>
</feature>
<dbReference type="SUPFAM" id="SSF51735">
    <property type="entry name" value="NAD(P)-binding Rossmann-fold domains"/>
    <property type="match status" value="1"/>
</dbReference>
<evidence type="ECO:0000259" key="2">
    <source>
        <dbReference type="Pfam" id="PF08240"/>
    </source>
</evidence>
<sequence>MNVVPSTQYAVQFTGVDEIIINPAKPVASVGPHGIMLQIEACGICFSDTKLLHAFDSHPRKSEVVAGLTEEELAEIPGYQPGSLPTVPGHEPVARIIEVGEKVTHFRVGERVLVQADWKHLPTAKSNAAFGYNFEGALQEFVVVDERCIVAPNGDEFLIRVAEEPTAAAIGLIEPWATVEGAYAWRERRTLKAGGHLLVVADADAAVSSIAALVSEAAPGEITAVGTTGDALSVAATTAASLAELGEQRFDDIIYFGADAGVITDLGARLAARSIFNIVLGGKRIEGVTKVDVGRVHYDFIRYCGTTGSDPAAGYAWIPETGEVRAGDKLAIMGAAGPMGLMHTMRAVVLGLPDISIDATDLSASRLEHLASVIVPVAAETGVPVTYLNTSEQQLDADYSYVVVMVPAPALIAEAVTIAGEGAIVNAFAGIPAGTLAEIDVQGVIERQIFMIGTSGSDVSDMRTVVNKIERGDYDTTISLDSITGMAGFNDAINAVINRTSGGKIMVYPQLHDLPLIALKDLADQLPEVAAKLEGGLWTRAAEEELLRGGNGN</sequence>
<dbReference type="PANTHER" id="PTHR43189">
    <property type="entry name" value="ZINC-TYPE ALCOHOL DEHYDROGENASE-LIKE PROTEIN C1198.01-RELATED"/>
    <property type="match status" value="1"/>
</dbReference>
<reference evidence="4" key="1">
    <citation type="submission" date="2016-10" db="EMBL/GenBank/DDBJ databases">
        <authorList>
            <person name="Varghese N."/>
            <person name="Submissions S."/>
        </authorList>
    </citation>
    <scope>NUCLEOTIDE SEQUENCE [LARGE SCALE GENOMIC DNA]</scope>
    <source>
        <strain evidence="4">KPR-1</strain>
    </source>
</reference>
<gene>
    <name evidence="3" type="ORF">SAMN02910418_01581</name>
</gene>
<dbReference type="InterPro" id="IPR013154">
    <property type="entry name" value="ADH-like_N"/>
</dbReference>
<dbReference type="InterPro" id="IPR011032">
    <property type="entry name" value="GroES-like_sf"/>
</dbReference>
<dbReference type="Proteomes" id="UP000199288">
    <property type="component" value="Unassembled WGS sequence"/>
</dbReference>
<dbReference type="EMBL" id="FNQV01000009">
    <property type="protein sequence ID" value="SEA43627.1"/>
    <property type="molecule type" value="Genomic_DNA"/>
</dbReference>
<evidence type="ECO:0000313" key="3">
    <source>
        <dbReference type="EMBL" id="SEA43627.1"/>
    </source>
</evidence>
<protein>
    <submittedName>
        <fullName evidence="3">D-arabinose 1-dehydrogenase, Zn-dependent alcohol dehydrogenase family</fullName>
    </submittedName>
</protein>
<name>A0A1H4B682_9ACTO</name>
<keyword evidence="4" id="KW-1185">Reference proteome</keyword>
<dbReference type="PANTHER" id="PTHR43189:SF1">
    <property type="entry name" value="ZINC-TYPE ALCOHOL DEHYDROGENASE-LIKE PROTEIN C1198.01"/>
    <property type="match status" value="1"/>
</dbReference>
<keyword evidence="1" id="KW-0560">Oxidoreductase</keyword>